<dbReference type="EC" id="2.7.1.31" evidence="5"/>
<dbReference type="KEGG" id="caa:Caka_1733"/>
<dbReference type="GO" id="GO:0031388">
    <property type="term" value="P:organic acid phosphorylation"/>
    <property type="evidence" value="ECO:0007669"/>
    <property type="project" value="UniProtKB-UniRule"/>
</dbReference>
<dbReference type="STRING" id="583355.Caka_1733"/>
<organism evidence="5 6">
    <name type="scientific">Coraliomargarita akajimensis (strain DSM 45221 / IAM 15411 / JCM 23193 / KCTC 12865 / 04OKA010-24)</name>
    <dbReference type="NCBI Taxonomy" id="583355"/>
    <lineage>
        <taxon>Bacteria</taxon>
        <taxon>Pseudomonadati</taxon>
        <taxon>Verrucomicrobiota</taxon>
        <taxon>Opitutia</taxon>
        <taxon>Puniceicoccales</taxon>
        <taxon>Coraliomargaritaceae</taxon>
        <taxon>Coraliomargarita</taxon>
    </lineage>
</organism>
<dbReference type="GO" id="GO:0008887">
    <property type="term" value="F:glycerate kinase activity"/>
    <property type="evidence" value="ECO:0007669"/>
    <property type="project" value="UniProtKB-UniRule"/>
</dbReference>
<dbReference type="SUPFAM" id="SSF110738">
    <property type="entry name" value="Glycerate kinase I"/>
    <property type="match status" value="1"/>
</dbReference>
<dbReference type="Gene3D" id="3.40.50.10350">
    <property type="entry name" value="Glycerate kinase, domain 1"/>
    <property type="match status" value="1"/>
</dbReference>
<gene>
    <name evidence="5" type="ordered locus">Caka_1733</name>
</gene>
<evidence type="ECO:0000256" key="4">
    <source>
        <dbReference type="PIRNR" id="PIRNR006078"/>
    </source>
</evidence>
<dbReference type="EMBL" id="CP001998">
    <property type="protein sequence ID" value="ADE54752.1"/>
    <property type="molecule type" value="Genomic_DNA"/>
</dbReference>
<evidence type="ECO:0000313" key="5">
    <source>
        <dbReference type="EMBL" id="ADE54752.1"/>
    </source>
</evidence>
<keyword evidence="3 4" id="KW-0418">Kinase</keyword>
<dbReference type="Proteomes" id="UP000000925">
    <property type="component" value="Chromosome"/>
</dbReference>
<keyword evidence="6" id="KW-1185">Reference proteome</keyword>
<dbReference type="PANTHER" id="PTHR21599:SF0">
    <property type="entry name" value="GLYCERATE KINASE"/>
    <property type="match status" value="1"/>
</dbReference>
<keyword evidence="2 4" id="KW-0808">Transferase</keyword>
<dbReference type="HOGENOM" id="CLU_028255_0_1_0"/>
<dbReference type="Gene3D" id="3.90.1510.10">
    <property type="entry name" value="Glycerate kinase, domain 2"/>
    <property type="match status" value="1"/>
</dbReference>
<dbReference type="Pfam" id="PF02595">
    <property type="entry name" value="Gly_kinase"/>
    <property type="match status" value="1"/>
</dbReference>
<accession>D5EK03</accession>
<dbReference type="PANTHER" id="PTHR21599">
    <property type="entry name" value="GLYCERATE KINASE"/>
    <property type="match status" value="1"/>
</dbReference>
<dbReference type="eggNOG" id="COG1929">
    <property type="taxonomic scope" value="Bacteria"/>
</dbReference>
<dbReference type="InterPro" id="IPR004381">
    <property type="entry name" value="Glycerate_kinase"/>
</dbReference>
<evidence type="ECO:0000256" key="1">
    <source>
        <dbReference type="ARBA" id="ARBA00006284"/>
    </source>
</evidence>
<dbReference type="InterPro" id="IPR018193">
    <property type="entry name" value="Glyc_kinase_flavodox-like_fold"/>
</dbReference>
<dbReference type="AlphaFoldDB" id="D5EK03"/>
<sequence>MNILIAFDKFKDSMSAKEACESASAGAREALGESVQITQCPLTDGGEGFCPILTTTASGHLEHHTVTGPLGDDIQAPLGWVPMSELPDEARRYFGNAHGKLAIIEMASAAGLEQVPSDQRHPKQCTTRGVGELIRIAVARGAGAILLGIGGSATSDLGLGALEAMGIEFPGTREIIPEKWPAVESVTGFIDFKLPPIFIACDVDNPLIGERGAAAVYGPQKGLRAEEIAPFDAQAERMADMLCAHFGQDLALKNLPGSGAAGGIGFGLKVACGAEFVAGFDLVKCWLDLEMKAALADLILTGEGKFDQSSLSGKGPYALIESASQAGVPFIVLAGKAEEDAAEIIRERYADSAVYSISPKGAPLAEALAQGPENLQTATFSALRNPPHSDD</sequence>
<dbReference type="InterPro" id="IPR018197">
    <property type="entry name" value="Glycerate_kinase_RE-like"/>
</dbReference>
<name>D5EK03_CORAD</name>
<dbReference type="NCBIfam" id="TIGR00045">
    <property type="entry name" value="glycerate kinase"/>
    <property type="match status" value="1"/>
</dbReference>
<evidence type="ECO:0000256" key="3">
    <source>
        <dbReference type="ARBA" id="ARBA00022777"/>
    </source>
</evidence>
<proteinExistence type="inferred from homology"/>
<dbReference type="RefSeq" id="WP_013043474.1">
    <property type="nucleotide sequence ID" value="NC_014008.1"/>
</dbReference>
<evidence type="ECO:0000313" key="6">
    <source>
        <dbReference type="Proteomes" id="UP000000925"/>
    </source>
</evidence>
<comment type="similarity">
    <text evidence="1 4">Belongs to the glycerate kinase type-1 family.</text>
</comment>
<evidence type="ECO:0000256" key="2">
    <source>
        <dbReference type="ARBA" id="ARBA00022679"/>
    </source>
</evidence>
<reference evidence="5 6" key="1">
    <citation type="journal article" date="2010" name="Stand. Genomic Sci.">
        <title>Complete genome sequence of Coraliomargarita akajimensis type strain (04OKA010-24).</title>
        <authorList>
            <person name="Mavromatis K."/>
            <person name="Abt B."/>
            <person name="Brambilla E."/>
            <person name="Lapidus A."/>
            <person name="Copeland A."/>
            <person name="Deshpande S."/>
            <person name="Nolan M."/>
            <person name="Lucas S."/>
            <person name="Tice H."/>
            <person name="Cheng J.F."/>
            <person name="Han C."/>
            <person name="Detter J.C."/>
            <person name="Woyke T."/>
            <person name="Goodwin L."/>
            <person name="Pitluck S."/>
            <person name="Held B."/>
            <person name="Brettin T."/>
            <person name="Tapia R."/>
            <person name="Ivanova N."/>
            <person name="Mikhailova N."/>
            <person name="Pati A."/>
            <person name="Liolios K."/>
            <person name="Chen A."/>
            <person name="Palaniappan K."/>
            <person name="Land M."/>
            <person name="Hauser L."/>
            <person name="Chang Y.J."/>
            <person name="Jeffries C.D."/>
            <person name="Rohde M."/>
            <person name="Goker M."/>
            <person name="Bristow J."/>
            <person name="Eisen J.A."/>
            <person name="Markowitz V."/>
            <person name="Hugenholtz P."/>
            <person name="Klenk H.P."/>
            <person name="Kyrpides N.C."/>
        </authorList>
    </citation>
    <scope>NUCLEOTIDE SEQUENCE [LARGE SCALE GENOMIC DNA]</scope>
    <source>
        <strain evidence="6">DSM 45221 / IAM 15411 / JCM 23193 / KCTC 12865</strain>
    </source>
</reference>
<dbReference type="OrthoDB" id="9774290at2"/>
<dbReference type="PIRSF" id="PIRSF006078">
    <property type="entry name" value="GlxK"/>
    <property type="match status" value="1"/>
</dbReference>
<dbReference type="InterPro" id="IPR036129">
    <property type="entry name" value="Glycerate_kinase_sf"/>
</dbReference>
<protein>
    <submittedName>
        <fullName evidence="5">Glycerate kinase</fullName>
        <ecNumber evidence="5">2.7.1.31</ecNumber>
    </submittedName>
</protein>